<evidence type="ECO:0000256" key="1">
    <source>
        <dbReference type="SAM" id="MobiDB-lite"/>
    </source>
</evidence>
<dbReference type="OrthoDB" id="3244156at2759"/>
<feature type="compositionally biased region" description="Low complexity" evidence="1">
    <location>
        <begin position="164"/>
        <end position="184"/>
    </location>
</feature>
<dbReference type="AlphaFoldDB" id="A0A9W9DMK6"/>
<feature type="region of interest" description="Disordered" evidence="1">
    <location>
        <begin position="364"/>
        <end position="415"/>
    </location>
</feature>
<feature type="compositionally biased region" description="Polar residues" evidence="1">
    <location>
        <begin position="316"/>
        <end position="344"/>
    </location>
</feature>
<dbReference type="Proteomes" id="UP001150266">
    <property type="component" value="Unassembled WGS sequence"/>
</dbReference>
<dbReference type="EMBL" id="JAOTPV010000012">
    <property type="protein sequence ID" value="KAJ4476217.1"/>
    <property type="molecule type" value="Genomic_DNA"/>
</dbReference>
<evidence type="ECO:0000313" key="3">
    <source>
        <dbReference type="Proteomes" id="UP001150266"/>
    </source>
</evidence>
<proteinExistence type="predicted"/>
<protein>
    <submittedName>
        <fullName evidence="2">Uncharacterized protein</fullName>
    </submittedName>
</protein>
<keyword evidence="3" id="KW-1185">Reference proteome</keyword>
<feature type="region of interest" description="Disordered" evidence="1">
    <location>
        <begin position="1"/>
        <end position="48"/>
    </location>
</feature>
<name>A0A9W9DMK6_9AGAR</name>
<feature type="region of interest" description="Disordered" evidence="1">
    <location>
        <begin position="154"/>
        <end position="210"/>
    </location>
</feature>
<organism evidence="2 3">
    <name type="scientific">Lentinula aciculospora</name>
    <dbReference type="NCBI Taxonomy" id="153920"/>
    <lineage>
        <taxon>Eukaryota</taxon>
        <taxon>Fungi</taxon>
        <taxon>Dikarya</taxon>
        <taxon>Basidiomycota</taxon>
        <taxon>Agaricomycotina</taxon>
        <taxon>Agaricomycetes</taxon>
        <taxon>Agaricomycetidae</taxon>
        <taxon>Agaricales</taxon>
        <taxon>Marasmiineae</taxon>
        <taxon>Omphalotaceae</taxon>
        <taxon>Lentinula</taxon>
    </lineage>
</organism>
<accession>A0A9W9DMK6</accession>
<feature type="compositionally biased region" description="Basic residues" evidence="1">
    <location>
        <begin position="24"/>
        <end position="37"/>
    </location>
</feature>
<feature type="compositionally biased region" description="Polar residues" evidence="1">
    <location>
        <begin position="430"/>
        <end position="440"/>
    </location>
</feature>
<feature type="compositionally biased region" description="Low complexity" evidence="1">
    <location>
        <begin position="386"/>
        <end position="409"/>
    </location>
</feature>
<feature type="region of interest" description="Disordered" evidence="1">
    <location>
        <begin position="307"/>
        <end position="348"/>
    </location>
</feature>
<sequence length="493" mass="53854">MDNPNLHDSPASLTIGSPRMISPRSHRTHRSVRPHRLRTQDPIYGPNNPIEVRDADQLPTAENLHADYSTFNVDPDAPVLGAGGDIQEAIRSEEERNEIRREKNFVGGFVVGLKRALIPTWNRKQPSDPEAAYTETPYRVDDTSLYAQDPADIERQQQQQQVYPHAESSYRSPSSESQLSPSSETIHGTQELPDDGTTAVDHRSVPMSMPVPTPGHYVSPILVEPELAPDYAKMGSPASSTSEVSLNSYMSRIAHFFQHINELPWVADSRVTVDYYPGQSKRRVRARPAHRKVLSWYNRHAFPPGKNAESLDLNAGSPSPASGQVLQMAEAQSISKEPQDSSQPLILPTIPVPESQIDSAPTYLAELIPPPPPRSETQHSARTGRSVVYSVVNPSAPSSSTSTTTASPLTEPPRHFGIDAMTALAQSTTGYTPFQPSASQYGHPIHDPPTQVPMAPSVVFTGGISQVPPAHTRAGTPAQSMYPYPLYAPPSTT</sequence>
<comment type="caution">
    <text evidence="2">The sequence shown here is derived from an EMBL/GenBank/DDBJ whole genome shotgun (WGS) entry which is preliminary data.</text>
</comment>
<gene>
    <name evidence="2" type="ORF">J3R30DRAFT_415172</name>
</gene>
<reference evidence="2" key="1">
    <citation type="submission" date="2022-08" db="EMBL/GenBank/DDBJ databases">
        <title>A Global Phylogenomic Analysis of the Shiitake Genus Lentinula.</title>
        <authorList>
            <consortium name="DOE Joint Genome Institute"/>
            <person name="Sierra-Patev S."/>
            <person name="Min B."/>
            <person name="Naranjo-Ortiz M."/>
            <person name="Looney B."/>
            <person name="Konkel Z."/>
            <person name="Slot J.C."/>
            <person name="Sakamoto Y."/>
            <person name="Steenwyk J.L."/>
            <person name="Rokas A."/>
            <person name="Carro J."/>
            <person name="Camarero S."/>
            <person name="Ferreira P."/>
            <person name="Molpeceres G."/>
            <person name="Ruiz-Duenas F.J."/>
            <person name="Serrano A."/>
            <person name="Henrissat B."/>
            <person name="Drula E."/>
            <person name="Hughes K.W."/>
            <person name="Mata J.L."/>
            <person name="Ishikawa N.K."/>
            <person name="Vargas-Isla R."/>
            <person name="Ushijima S."/>
            <person name="Smith C.A."/>
            <person name="Ahrendt S."/>
            <person name="Andreopoulos W."/>
            <person name="He G."/>
            <person name="Labutti K."/>
            <person name="Lipzen A."/>
            <person name="Ng V."/>
            <person name="Riley R."/>
            <person name="Sandor L."/>
            <person name="Barry K."/>
            <person name="Martinez A.T."/>
            <person name="Xiao Y."/>
            <person name="Gibbons J.G."/>
            <person name="Terashima K."/>
            <person name="Grigoriev I.V."/>
            <person name="Hibbett D.S."/>
        </authorList>
    </citation>
    <scope>NUCLEOTIDE SEQUENCE</scope>
    <source>
        <strain evidence="2">JLM2183</strain>
    </source>
</reference>
<evidence type="ECO:0000313" key="2">
    <source>
        <dbReference type="EMBL" id="KAJ4476217.1"/>
    </source>
</evidence>
<feature type="region of interest" description="Disordered" evidence="1">
    <location>
        <begin position="430"/>
        <end position="449"/>
    </location>
</feature>